<sequence length="239" mass="26601">MGWMVALSPLQSNAQQHEIGFGIGTATYSGDIIRRIDPTQLGIQGTLFGRRNFDNAWSLRAGVHIARLNGADSIRPLDPMALARNAHFRGTLVEVSAVMEFHFLDYMAHNSVTPFSPYGFLGLGYSVFSGNGQSHQEDLAAGNYNTSSPVIPFGIGLKYKLKDRLILGLEAGVRASFTDNIDRIANEERYTPRFQEGPPPTDRVVNPYALNFGNPNDRDWYYFLGVSLSYSFHQVKCFN</sequence>
<dbReference type="InterPro" id="IPR045743">
    <property type="entry name" value="DUF6089"/>
</dbReference>
<dbReference type="PATRIC" id="fig|1288963.3.peg.2140"/>
<dbReference type="Pfam" id="PF19573">
    <property type="entry name" value="DUF6089"/>
    <property type="match status" value="1"/>
</dbReference>
<feature type="domain" description="DUF6089" evidence="1">
    <location>
        <begin position="7"/>
        <end position="238"/>
    </location>
</feature>
<dbReference type="EMBL" id="AQHR01000059">
    <property type="protein sequence ID" value="EON77281.1"/>
    <property type="molecule type" value="Genomic_DNA"/>
</dbReference>
<protein>
    <recommendedName>
        <fullName evidence="1">DUF6089 domain-containing protein</fullName>
    </recommendedName>
</protein>
<keyword evidence="3" id="KW-1185">Reference proteome</keyword>
<evidence type="ECO:0000313" key="2">
    <source>
        <dbReference type="EMBL" id="EON77281.1"/>
    </source>
</evidence>
<organism evidence="2 3">
    <name type="scientific">Lunatimonas lonarensis</name>
    <dbReference type="NCBI Taxonomy" id="1232681"/>
    <lineage>
        <taxon>Bacteria</taxon>
        <taxon>Pseudomonadati</taxon>
        <taxon>Bacteroidota</taxon>
        <taxon>Cytophagia</taxon>
        <taxon>Cytophagales</taxon>
        <taxon>Cyclobacteriaceae</taxon>
    </lineage>
</organism>
<comment type="caution">
    <text evidence="2">The sequence shown here is derived from an EMBL/GenBank/DDBJ whole genome shotgun (WGS) entry which is preliminary data.</text>
</comment>
<proteinExistence type="predicted"/>
<accession>R7ZT03</accession>
<evidence type="ECO:0000259" key="1">
    <source>
        <dbReference type="Pfam" id="PF19573"/>
    </source>
</evidence>
<dbReference type="SUPFAM" id="SSF56925">
    <property type="entry name" value="OMPA-like"/>
    <property type="match status" value="1"/>
</dbReference>
<reference evidence="2 3" key="1">
    <citation type="submission" date="2013-02" db="EMBL/GenBank/DDBJ databases">
        <title>A novel strain isolated from Lonar lake, Maharashtra, India.</title>
        <authorList>
            <person name="Singh A."/>
        </authorList>
    </citation>
    <scope>NUCLEOTIDE SEQUENCE [LARGE SCALE GENOMIC DNA]</scope>
    <source>
        <strain evidence="2 3">AK24</strain>
    </source>
</reference>
<evidence type="ECO:0000313" key="3">
    <source>
        <dbReference type="Proteomes" id="UP000013909"/>
    </source>
</evidence>
<dbReference type="STRING" id="1232681.ADIS_2149"/>
<gene>
    <name evidence="2" type="ORF">ADIS_2149</name>
</gene>
<dbReference type="AlphaFoldDB" id="R7ZT03"/>
<dbReference type="InterPro" id="IPR011250">
    <property type="entry name" value="OMP/PagP_B-barrel"/>
</dbReference>
<dbReference type="Proteomes" id="UP000013909">
    <property type="component" value="Unassembled WGS sequence"/>
</dbReference>
<name>R7ZT03_9BACT</name>
<dbReference type="Gene3D" id="2.40.160.20">
    <property type="match status" value="1"/>
</dbReference>